<dbReference type="InterPro" id="IPR024775">
    <property type="entry name" value="DinB-like"/>
</dbReference>
<protein>
    <submittedName>
        <fullName evidence="2">DinB family protein</fullName>
    </submittedName>
</protein>
<dbReference type="AlphaFoldDB" id="A0A561Q3P0"/>
<keyword evidence="3" id="KW-1185">Reference proteome</keyword>
<feature type="domain" description="DinB-like" evidence="1">
    <location>
        <begin position="17"/>
        <end position="183"/>
    </location>
</feature>
<name>A0A561Q3P0_9BACT</name>
<dbReference type="Proteomes" id="UP000320811">
    <property type="component" value="Unassembled WGS sequence"/>
</dbReference>
<comment type="caution">
    <text evidence="2">The sequence shown here is derived from an EMBL/GenBank/DDBJ whole genome shotgun (WGS) entry which is preliminary data.</text>
</comment>
<dbReference type="SUPFAM" id="SSF109854">
    <property type="entry name" value="DinB/YfiT-like putative metalloenzymes"/>
    <property type="match status" value="1"/>
</dbReference>
<sequence length="198" mass="22457">MPAINSIELLQGLRKQTVATQYKVENYFGGKTAALLQQSPMPGKWSAVQCLEHLNTYGRYYLPQLEQVIATAEKQHSRPERLFRSSWLGARFTRLMQPKEDGQLRSRMKSPKGHLPSIQPDVAAVIQEFVQQQELTESLLQRAEKINIRQYKVPTSLSRFIKLSVGDTFGFLVAHIQRHILQAEMAMAVGPQLVAQNA</sequence>
<accession>A0A561Q3P0</accession>
<evidence type="ECO:0000313" key="2">
    <source>
        <dbReference type="EMBL" id="TWF44981.1"/>
    </source>
</evidence>
<gene>
    <name evidence="2" type="ORF">FHW36_101907</name>
</gene>
<dbReference type="Gene3D" id="1.20.120.450">
    <property type="entry name" value="dinb family like domain"/>
    <property type="match status" value="1"/>
</dbReference>
<dbReference type="InterPro" id="IPR034660">
    <property type="entry name" value="DinB/YfiT-like"/>
</dbReference>
<proteinExistence type="predicted"/>
<evidence type="ECO:0000259" key="1">
    <source>
        <dbReference type="Pfam" id="PF12867"/>
    </source>
</evidence>
<dbReference type="OrthoDB" id="1524454at2"/>
<dbReference type="EMBL" id="VIWO01000001">
    <property type="protein sequence ID" value="TWF44981.1"/>
    <property type="molecule type" value="Genomic_DNA"/>
</dbReference>
<dbReference type="RefSeq" id="WP_145662831.1">
    <property type="nucleotide sequence ID" value="NZ_VIWO01000001.1"/>
</dbReference>
<evidence type="ECO:0000313" key="3">
    <source>
        <dbReference type="Proteomes" id="UP000320811"/>
    </source>
</evidence>
<reference evidence="2 3" key="1">
    <citation type="submission" date="2019-06" db="EMBL/GenBank/DDBJ databases">
        <title>Sorghum-associated microbial communities from plants grown in Nebraska, USA.</title>
        <authorList>
            <person name="Schachtman D."/>
        </authorList>
    </citation>
    <scope>NUCLEOTIDE SEQUENCE [LARGE SCALE GENOMIC DNA]</scope>
    <source>
        <strain evidence="2 3">1209</strain>
    </source>
</reference>
<organism evidence="2 3">
    <name type="scientific">Chitinophaga polysaccharea</name>
    <dbReference type="NCBI Taxonomy" id="1293035"/>
    <lineage>
        <taxon>Bacteria</taxon>
        <taxon>Pseudomonadati</taxon>
        <taxon>Bacteroidota</taxon>
        <taxon>Chitinophagia</taxon>
        <taxon>Chitinophagales</taxon>
        <taxon>Chitinophagaceae</taxon>
        <taxon>Chitinophaga</taxon>
    </lineage>
</organism>
<dbReference type="Pfam" id="PF12867">
    <property type="entry name" value="DinB_2"/>
    <property type="match status" value="1"/>
</dbReference>